<keyword evidence="6" id="KW-0997">Cell inner membrane</keyword>
<evidence type="ECO:0000256" key="9">
    <source>
        <dbReference type="ARBA" id="ARBA00022989"/>
    </source>
</evidence>
<name>A0ABT2FH53_9GAMM</name>
<feature type="transmembrane region" description="Helical" evidence="11">
    <location>
        <begin position="295"/>
        <end position="314"/>
    </location>
</feature>
<reference evidence="13" key="2">
    <citation type="submission" date="2023-07" db="EMBL/GenBank/DDBJ databases">
        <title>Shewanella mangrovi sp. nov., an acetaldehyde- degrading bacterium isolated from mangrove sediment.</title>
        <authorList>
            <person name="Liu Y."/>
        </authorList>
    </citation>
    <scope>NUCLEOTIDE SEQUENCE [LARGE SCALE GENOMIC DNA]</scope>
    <source>
        <strain evidence="13">C32</strain>
    </source>
</reference>
<comment type="function">
    <text evidence="1">Intake of glucose and galactose.</text>
</comment>
<dbReference type="SUPFAM" id="SSF103473">
    <property type="entry name" value="MFS general substrate transporter"/>
    <property type="match status" value="1"/>
</dbReference>
<keyword evidence="4" id="KW-0813">Transport</keyword>
<dbReference type="PANTHER" id="PTHR43702">
    <property type="entry name" value="L-FUCOSE-PROTON SYMPORTER"/>
    <property type="match status" value="1"/>
</dbReference>
<organism evidence="12 13">
    <name type="scientific">Shewanella electrica</name>
    <dbReference type="NCBI Taxonomy" id="515560"/>
    <lineage>
        <taxon>Bacteria</taxon>
        <taxon>Pseudomonadati</taxon>
        <taxon>Pseudomonadota</taxon>
        <taxon>Gammaproteobacteria</taxon>
        <taxon>Alteromonadales</taxon>
        <taxon>Shewanellaceae</taxon>
        <taxon>Shewanella</taxon>
    </lineage>
</organism>
<dbReference type="InterPro" id="IPR011701">
    <property type="entry name" value="MFS"/>
</dbReference>
<keyword evidence="8 11" id="KW-0812">Transmembrane</keyword>
<feature type="transmembrane region" description="Helical" evidence="11">
    <location>
        <begin position="319"/>
        <end position="337"/>
    </location>
</feature>
<dbReference type="InterPro" id="IPR036259">
    <property type="entry name" value="MFS_trans_sf"/>
</dbReference>
<feature type="transmembrane region" description="Helical" evidence="11">
    <location>
        <begin position="343"/>
        <end position="365"/>
    </location>
</feature>
<dbReference type="Gene3D" id="1.20.1250.20">
    <property type="entry name" value="MFS general substrate transporter like domains"/>
    <property type="match status" value="2"/>
</dbReference>
<protein>
    <submittedName>
        <fullName evidence="12">Sugar MFS transporter</fullName>
    </submittedName>
</protein>
<feature type="transmembrane region" description="Helical" evidence="11">
    <location>
        <begin position="90"/>
        <end position="111"/>
    </location>
</feature>
<feature type="transmembrane region" description="Helical" evidence="11">
    <location>
        <begin position="251"/>
        <end position="275"/>
    </location>
</feature>
<comment type="similarity">
    <text evidence="3">Belongs to the major facilitator superfamily. FHS transporter (TC 2.A.1.7) family.</text>
</comment>
<dbReference type="InterPro" id="IPR005964">
    <property type="entry name" value="Glc/Gal_transptr_bac"/>
</dbReference>
<dbReference type="EMBL" id="JAKOGG010000002">
    <property type="protein sequence ID" value="MCS4555596.1"/>
    <property type="molecule type" value="Genomic_DNA"/>
</dbReference>
<accession>A0ABT2FH53</accession>
<evidence type="ECO:0000256" key="11">
    <source>
        <dbReference type="SAM" id="Phobius"/>
    </source>
</evidence>
<keyword evidence="13" id="KW-1185">Reference proteome</keyword>
<evidence type="ECO:0000256" key="7">
    <source>
        <dbReference type="ARBA" id="ARBA00022597"/>
    </source>
</evidence>
<feature type="transmembrane region" description="Helical" evidence="11">
    <location>
        <begin position="21"/>
        <end position="42"/>
    </location>
</feature>
<dbReference type="Pfam" id="PF07690">
    <property type="entry name" value="MFS_1"/>
    <property type="match status" value="1"/>
</dbReference>
<feature type="transmembrane region" description="Helical" evidence="11">
    <location>
        <begin position="377"/>
        <end position="394"/>
    </location>
</feature>
<comment type="subcellular location">
    <subcellularLocation>
        <location evidence="2">Cell inner membrane</location>
        <topology evidence="2">Multi-pass membrane protein</topology>
    </subcellularLocation>
</comment>
<evidence type="ECO:0000313" key="13">
    <source>
        <dbReference type="Proteomes" id="UP001201549"/>
    </source>
</evidence>
<evidence type="ECO:0000313" key="12">
    <source>
        <dbReference type="EMBL" id="MCS4555596.1"/>
    </source>
</evidence>
<proteinExistence type="inferred from homology"/>
<dbReference type="InterPro" id="IPR050375">
    <property type="entry name" value="MFS_TsgA-like"/>
</dbReference>
<keyword evidence="9 11" id="KW-1133">Transmembrane helix</keyword>
<evidence type="ECO:0000256" key="10">
    <source>
        <dbReference type="ARBA" id="ARBA00023136"/>
    </source>
</evidence>
<feature type="transmembrane region" description="Helical" evidence="11">
    <location>
        <begin position="203"/>
        <end position="222"/>
    </location>
</feature>
<feature type="transmembrane region" description="Helical" evidence="11">
    <location>
        <begin position="161"/>
        <end position="183"/>
    </location>
</feature>
<comment type="caution">
    <text evidence="12">The sequence shown here is derived from an EMBL/GenBank/DDBJ whole genome shotgun (WGS) entry which is preliminary data.</text>
</comment>
<feature type="transmembrane region" description="Helical" evidence="11">
    <location>
        <begin position="62"/>
        <end position="83"/>
    </location>
</feature>
<evidence type="ECO:0000256" key="3">
    <source>
        <dbReference type="ARBA" id="ARBA00009120"/>
    </source>
</evidence>
<dbReference type="NCBIfam" id="TIGR01272">
    <property type="entry name" value="gluP"/>
    <property type="match status" value="1"/>
</dbReference>
<feature type="transmembrane region" description="Helical" evidence="11">
    <location>
        <begin position="400"/>
        <end position="421"/>
    </location>
</feature>
<keyword evidence="5" id="KW-1003">Cell membrane</keyword>
<evidence type="ECO:0000256" key="5">
    <source>
        <dbReference type="ARBA" id="ARBA00022475"/>
    </source>
</evidence>
<evidence type="ECO:0000256" key="4">
    <source>
        <dbReference type="ARBA" id="ARBA00022448"/>
    </source>
</evidence>
<dbReference type="RefSeq" id="WP_238894991.1">
    <property type="nucleotide sequence ID" value="NZ_JAKOGG010000002.1"/>
</dbReference>
<keyword evidence="10 11" id="KW-0472">Membrane</keyword>
<evidence type="ECO:0000256" key="1">
    <source>
        <dbReference type="ARBA" id="ARBA00003321"/>
    </source>
</evidence>
<keyword evidence="7" id="KW-0762">Sugar transport</keyword>
<sequence>MAASPLMGTPQKTSEHNQAKGYLFALVILSTLFFVWGFITNLNDTLIPHLKNAFSLNYFEALLIQFCFFGAYFVMSLPAGALVKRVGYKWGLVVGLLIAAVGCLLFIPAAMSKLYPLFLGALFILASGITILQVAANPYVTILGKPETASFRLTLTQALNSLGGTLAPWAGSLLILSSAAHSVDTSAVTDAAMRLQEADAVKFPYLLLAIALGLLAAIFAALKLPDMRQEEQEQALDHDDKSGSAWKYPHLVLGALGLFAYVGAEVTIGSTMINFLELPNIAGFTATEAAKYVSYYWGGALVGRFIGSAVMYYVKANKVLAFNAIVNVALLAVAVLSSGTASMWSIIAIGLFNSIMFPTIFSLALTGLGRHTSQGSGILCQAIVGGAIVPVVVGKVADAAGLHIALALPILCYIYIAWYGARGYRPRH</sequence>
<dbReference type="PANTHER" id="PTHR43702:SF3">
    <property type="entry name" value="PROTEIN TSGA"/>
    <property type="match status" value="1"/>
</dbReference>
<reference evidence="12 13" key="1">
    <citation type="submission" date="2022-02" db="EMBL/GenBank/DDBJ databases">
        <authorList>
            <person name="Zhuang L."/>
        </authorList>
    </citation>
    <scope>NUCLEOTIDE SEQUENCE [LARGE SCALE GENOMIC DNA]</scope>
    <source>
        <strain evidence="12 13">C32</strain>
    </source>
</reference>
<gene>
    <name evidence="12" type="ORF">L9G74_04040</name>
</gene>
<evidence type="ECO:0000256" key="6">
    <source>
        <dbReference type="ARBA" id="ARBA00022519"/>
    </source>
</evidence>
<feature type="transmembrane region" description="Helical" evidence="11">
    <location>
        <begin position="117"/>
        <end position="140"/>
    </location>
</feature>
<dbReference type="Proteomes" id="UP001201549">
    <property type="component" value="Unassembled WGS sequence"/>
</dbReference>
<evidence type="ECO:0000256" key="2">
    <source>
        <dbReference type="ARBA" id="ARBA00004429"/>
    </source>
</evidence>
<dbReference type="CDD" id="cd17394">
    <property type="entry name" value="MFS_FucP_like"/>
    <property type="match status" value="1"/>
</dbReference>
<evidence type="ECO:0000256" key="8">
    <source>
        <dbReference type="ARBA" id="ARBA00022692"/>
    </source>
</evidence>